<dbReference type="Proteomes" id="UP000183922">
    <property type="component" value="Unassembled WGS sequence"/>
</dbReference>
<gene>
    <name evidence="1" type="ORF">AUK13_01185</name>
</gene>
<organism evidence="1 2">
    <name type="scientific">Candidatus Kuenenbacteria bacterium CG2_30_39_24</name>
    <dbReference type="NCBI Taxonomy" id="1805236"/>
    <lineage>
        <taxon>Bacteria</taxon>
        <taxon>Candidatus Kueneniibacteriota</taxon>
    </lineage>
</organism>
<dbReference type="STRING" id="1805236.AUK13_01185"/>
<proteinExistence type="predicted"/>
<reference evidence="1 2" key="1">
    <citation type="journal article" date="2016" name="Environ. Microbiol.">
        <title>Genomic resolution of a cold subsurface aquifer community provides metabolic insights for novel microbes adapted to high CO concentrations.</title>
        <authorList>
            <person name="Probst A.J."/>
            <person name="Castelle C.J."/>
            <person name="Singh A."/>
            <person name="Brown C.T."/>
            <person name="Anantharaman K."/>
            <person name="Sharon I."/>
            <person name="Hug L.A."/>
            <person name="Burstein D."/>
            <person name="Emerson J.B."/>
            <person name="Thomas B.C."/>
            <person name="Banfield J.F."/>
        </authorList>
    </citation>
    <scope>NUCLEOTIDE SEQUENCE [LARGE SCALE GENOMIC DNA]</scope>
    <source>
        <strain evidence="1">CG2_30_39_24</strain>
    </source>
</reference>
<name>A0A1J5FFZ2_9BACT</name>
<dbReference type="InterPro" id="IPR029044">
    <property type="entry name" value="Nucleotide-diphossugar_trans"/>
</dbReference>
<evidence type="ECO:0000313" key="1">
    <source>
        <dbReference type="EMBL" id="OIP56418.1"/>
    </source>
</evidence>
<evidence type="ECO:0000313" key="2">
    <source>
        <dbReference type="Proteomes" id="UP000183922"/>
    </source>
</evidence>
<sequence>MNLKLELFYLRKACFEYHAPFKYLYNKYLIAPRILKTNKILDQPINHQDLSVHILTCHRDLVMFIWSLASFYKNMNIIGQLYIHSDGSLTQKDKSILNKLFPSAKIVEKKSDYHYLLLQKLFDPYYLSDKKIHLIIDSDLLWFKNSKEIEGEIKNNAQNSLMMVGQGIGCPVYFNNNKKLSAELSYLNSGIVLYHKDNFNLDKLEKYLAHIDNTNLANKHFVEQAGYASCLENIKPLPESKYIIKGPVQAETIVKHYTSPRRPLFYIEGLKILAKKSL</sequence>
<accession>A0A1J5FFZ2</accession>
<evidence type="ECO:0008006" key="3">
    <source>
        <dbReference type="Google" id="ProtNLM"/>
    </source>
</evidence>
<dbReference type="Gene3D" id="3.90.550.10">
    <property type="entry name" value="Spore Coat Polysaccharide Biosynthesis Protein SpsA, Chain A"/>
    <property type="match status" value="1"/>
</dbReference>
<comment type="caution">
    <text evidence="1">The sequence shown here is derived from an EMBL/GenBank/DDBJ whole genome shotgun (WGS) entry which is preliminary data.</text>
</comment>
<dbReference type="AlphaFoldDB" id="A0A1J5FFZ2"/>
<dbReference type="SUPFAM" id="SSF53448">
    <property type="entry name" value="Nucleotide-diphospho-sugar transferases"/>
    <property type="match status" value="1"/>
</dbReference>
<protein>
    <recommendedName>
        <fullName evidence="3">Nucleotide-diphospho-sugar transferase domain-containing protein</fullName>
    </recommendedName>
</protein>
<dbReference type="EMBL" id="MNYR01000017">
    <property type="protein sequence ID" value="OIP56418.1"/>
    <property type="molecule type" value="Genomic_DNA"/>
</dbReference>